<name>A0ABV8X334_9LACT</name>
<organism evidence="1 2">
    <name type="scientific">Chungangia koreensis</name>
    <dbReference type="NCBI Taxonomy" id="752657"/>
    <lineage>
        <taxon>Bacteria</taxon>
        <taxon>Bacillati</taxon>
        <taxon>Bacillota</taxon>
        <taxon>Bacilli</taxon>
        <taxon>Lactobacillales</taxon>
        <taxon>Chungangia</taxon>
    </lineage>
</organism>
<dbReference type="EMBL" id="JBHSEC010000002">
    <property type="protein sequence ID" value="MFC4409434.1"/>
    <property type="molecule type" value="Genomic_DNA"/>
</dbReference>
<comment type="caution">
    <text evidence="1">The sequence shown here is derived from an EMBL/GenBank/DDBJ whole genome shotgun (WGS) entry which is preliminary data.</text>
</comment>
<protein>
    <submittedName>
        <fullName evidence="1">Uncharacterized protein</fullName>
    </submittedName>
</protein>
<proteinExistence type="predicted"/>
<dbReference type="Proteomes" id="UP001595817">
    <property type="component" value="Unassembled WGS sequence"/>
</dbReference>
<keyword evidence="2" id="KW-1185">Reference proteome</keyword>
<accession>A0ABV8X334</accession>
<reference evidence="2" key="1">
    <citation type="journal article" date="2019" name="Int. J. Syst. Evol. Microbiol.">
        <title>The Global Catalogue of Microorganisms (GCM) 10K type strain sequencing project: providing services to taxonomists for standard genome sequencing and annotation.</title>
        <authorList>
            <consortium name="The Broad Institute Genomics Platform"/>
            <consortium name="The Broad Institute Genome Sequencing Center for Infectious Disease"/>
            <person name="Wu L."/>
            <person name="Ma J."/>
        </authorList>
    </citation>
    <scope>NUCLEOTIDE SEQUENCE [LARGE SCALE GENOMIC DNA]</scope>
    <source>
        <strain evidence="2">CCUG 59778</strain>
    </source>
</reference>
<evidence type="ECO:0000313" key="1">
    <source>
        <dbReference type="EMBL" id="MFC4409434.1"/>
    </source>
</evidence>
<sequence length="223" mass="27194">MVVTMQQLDELINEVETAEEILKKNLWQVRYLANALSRAIRLEKLRAEFYQELYENIRIPSVSYHHDFTSMVSASTEMQAIKIINAKERYDRKVRKEYELNFRWEQLLSLVNEQERIIMIRYFRKKKSVNPEVISSILHKVKDYLREEELRLEEERTAMSSKEFRRYKDIHPENFKKKKDPNEGKHHVSIGGRFVYLTDEEFEEHKRNQEERRKLLSLWDRRG</sequence>
<evidence type="ECO:0000313" key="2">
    <source>
        <dbReference type="Proteomes" id="UP001595817"/>
    </source>
</evidence>
<gene>
    <name evidence="1" type="ORF">ACFOZY_03170</name>
</gene>